<evidence type="ECO:0000313" key="2">
    <source>
        <dbReference type="Proteomes" id="UP000317835"/>
    </source>
</evidence>
<protein>
    <recommendedName>
        <fullName evidence="3">N-acetyltransferase domain-containing protein</fullName>
    </recommendedName>
</protein>
<reference evidence="1 2" key="1">
    <citation type="submission" date="2019-02" db="EMBL/GenBank/DDBJ databases">
        <title>Deep-cultivation of Planctomycetes and their phenomic and genomic characterization uncovers novel biology.</title>
        <authorList>
            <person name="Wiegand S."/>
            <person name="Jogler M."/>
            <person name="Boedeker C."/>
            <person name="Pinto D."/>
            <person name="Vollmers J."/>
            <person name="Rivas-Marin E."/>
            <person name="Kohn T."/>
            <person name="Peeters S.H."/>
            <person name="Heuer A."/>
            <person name="Rast P."/>
            <person name="Oberbeckmann S."/>
            <person name="Bunk B."/>
            <person name="Jeske O."/>
            <person name="Meyerdierks A."/>
            <person name="Storesund J.E."/>
            <person name="Kallscheuer N."/>
            <person name="Luecker S."/>
            <person name="Lage O.M."/>
            <person name="Pohl T."/>
            <person name="Merkel B.J."/>
            <person name="Hornburger P."/>
            <person name="Mueller R.-W."/>
            <person name="Bruemmer F."/>
            <person name="Labrenz M."/>
            <person name="Spormann A.M."/>
            <person name="Op den Camp H."/>
            <person name="Overmann J."/>
            <person name="Amann R."/>
            <person name="Jetten M.S.M."/>
            <person name="Mascher T."/>
            <person name="Medema M.H."/>
            <person name="Devos D.P."/>
            <person name="Kaster A.-K."/>
            <person name="Ovreas L."/>
            <person name="Rohde M."/>
            <person name="Galperin M.Y."/>
            <person name="Jogler C."/>
        </authorList>
    </citation>
    <scope>NUCLEOTIDE SEQUENCE [LARGE SCALE GENOMIC DNA]</scope>
    <source>
        <strain evidence="1 2">ElP</strain>
    </source>
</reference>
<dbReference type="Gene3D" id="3.40.630.30">
    <property type="match status" value="1"/>
</dbReference>
<dbReference type="InterPro" id="IPR038764">
    <property type="entry name" value="GNAT_N_AcTrfase_prd"/>
</dbReference>
<dbReference type="OrthoDB" id="9797990at2"/>
<dbReference type="PANTHER" id="PTHR41700:SF1">
    <property type="entry name" value="N-ACETYLTRANSFERASE DOMAIN-CONTAINING PROTEIN"/>
    <property type="match status" value="1"/>
</dbReference>
<organism evidence="1 2">
    <name type="scientific">Tautonia plasticadhaerens</name>
    <dbReference type="NCBI Taxonomy" id="2527974"/>
    <lineage>
        <taxon>Bacteria</taxon>
        <taxon>Pseudomonadati</taxon>
        <taxon>Planctomycetota</taxon>
        <taxon>Planctomycetia</taxon>
        <taxon>Isosphaerales</taxon>
        <taxon>Isosphaeraceae</taxon>
        <taxon>Tautonia</taxon>
    </lineage>
</organism>
<keyword evidence="2" id="KW-1185">Reference proteome</keyword>
<dbReference type="RefSeq" id="WP_145277419.1">
    <property type="nucleotide sequence ID" value="NZ_CP036426.1"/>
</dbReference>
<dbReference type="KEGG" id="tpla:ElP_66620"/>
<accession>A0A518HCX0</accession>
<evidence type="ECO:0000313" key="1">
    <source>
        <dbReference type="EMBL" id="QDV38707.1"/>
    </source>
</evidence>
<proteinExistence type="predicted"/>
<dbReference type="EMBL" id="CP036426">
    <property type="protein sequence ID" value="QDV38707.1"/>
    <property type="molecule type" value="Genomic_DNA"/>
</dbReference>
<name>A0A518HCX0_9BACT</name>
<sequence>MTEPALDDLTIRRAESPADYLACQDAQRRAWNLSDESYVVPVATLVGANLHGGLVLGAFRPDGSAAGLSFAFLGRIGVKLGFYSQLTGVVPEYQGRGLGRRLKLEQFAVAEAEGLACVAWSFDPLQSGNARFNLETLGATASHYVADMYGPRTDALNAGIPTDRLVAVWEPGPSRRPPLPDDPFASLPLLIDPDGPGARPVGPSEPVALLEIPPELAALRAVDLDRANRWRVAVRSAFSSAFEAGYRAVGVVRGGGTTPARVAYVLHRSP</sequence>
<gene>
    <name evidence="1" type="ORF">ElP_66620</name>
</gene>
<dbReference type="Proteomes" id="UP000317835">
    <property type="component" value="Chromosome"/>
</dbReference>
<dbReference type="AlphaFoldDB" id="A0A518HCX0"/>
<evidence type="ECO:0008006" key="3">
    <source>
        <dbReference type="Google" id="ProtNLM"/>
    </source>
</evidence>
<dbReference type="PANTHER" id="PTHR41700">
    <property type="entry name" value="GCN5-RELATED N-ACETYLTRANSFERASE"/>
    <property type="match status" value="1"/>
</dbReference>
<dbReference type="SUPFAM" id="SSF55729">
    <property type="entry name" value="Acyl-CoA N-acyltransferases (Nat)"/>
    <property type="match status" value="1"/>
</dbReference>
<dbReference type="InterPro" id="IPR016181">
    <property type="entry name" value="Acyl_CoA_acyltransferase"/>
</dbReference>